<evidence type="ECO:0000259" key="2">
    <source>
        <dbReference type="PROSITE" id="PS50030"/>
    </source>
</evidence>
<accession>A0A8J5MCP1</accession>
<dbReference type="AlphaFoldDB" id="A0A8J5MCP1"/>
<gene>
    <name evidence="3" type="ORF">JG688_00016019</name>
</gene>
<name>A0A8J5MCP1_9STRA</name>
<reference evidence="3" key="1">
    <citation type="submission" date="2021-01" db="EMBL/GenBank/DDBJ databases">
        <title>Phytophthora aleatoria, a newly-described species from Pinus radiata is distinct from Phytophthora cactorum isolates based on comparative genomics.</title>
        <authorList>
            <person name="Mcdougal R."/>
            <person name="Panda P."/>
            <person name="Williams N."/>
            <person name="Studholme D.J."/>
        </authorList>
    </citation>
    <scope>NUCLEOTIDE SEQUENCE</scope>
    <source>
        <strain evidence="3">NZFS 4037</strain>
    </source>
</reference>
<protein>
    <recommendedName>
        <fullName evidence="2">UBA domain-containing protein</fullName>
    </recommendedName>
</protein>
<proteinExistence type="predicted"/>
<feature type="compositionally biased region" description="Basic residues" evidence="1">
    <location>
        <begin position="18"/>
        <end position="33"/>
    </location>
</feature>
<feature type="compositionally biased region" description="Acidic residues" evidence="1">
    <location>
        <begin position="1"/>
        <end position="12"/>
    </location>
</feature>
<dbReference type="PROSITE" id="PS50030">
    <property type="entry name" value="UBA"/>
    <property type="match status" value="1"/>
</dbReference>
<sequence>MRFSDQGDEDDKHEENHRHYRRHDCRRRGRRHWGRDATNEEDQEATATEAKVFTDEEMQVVDTTEMRVTPSEDAAVVNVDSEDKVDYSEALKQLTSMGFDDTGKNILALELARGNIGGAVNALLSE</sequence>
<evidence type="ECO:0000313" key="3">
    <source>
        <dbReference type="EMBL" id="KAG6946481.1"/>
    </source>
</evidence>
<dbReference type="SMART" id="SM00165">
    <property type="entry name" value="UBA"/>
    <property type="match status" value="1"/>
</dbReference>
<evidence type="ECO:0000313" key="4">
    <source>
        <dbReference type="Proteomes" id="UP000709295"/>
    </source>
</evidence>
<keyword evidence="4" id="KW-1185">Reference proteome</keyword>
<dbReference type="Pfam" id="PF00627">
    <property type="entry name" value="UBA"/>
    <property type="match status" value="1"/>
</dbReference>
<dbReference type="EMBL" id="JAENGY010001870">
    <property type="protein sequence ID" value="KAG6946481.1"/>
    <property type="molecule type" value="Genomic_DNA"/>
</dbReference>
<comment type="caution">
    <text evidence="3">The sequence shown here is derived from an EMBL/GenBank/DDBJ whole genome shotgun (WGS) entry which is preliminary data.</text>
</comment>
<feature type="region of interest" description="Disordered" evidence="1">
    <location>
        <begin position="1"/>
        <end position="48"/>
    </location>
</feature>
<dbReference type="InterPro" id="IPR015940">
    <property type="entry name" value="UBA"/>
</dbReference>
<evidence type="ECO:0000256" key="1">
    <source>
        <dbReference type="SAM" id="MobiDB-lite"/>
    </source>
</evidence>
<feature type="domain" description="UBA" evidence="2">
    <location>
        <begin position="78"/>
        <end position="126"/>
    </location>
</feature>
<dbReference type="Proteomes" id="UP000709295">
    <property type="component" value="Unassembled WGS sequence"/>
</dbReference>
<organism evidence="3 4">
    <name type="scientific">Phytophthora aleatoria</name>
    <dbReference type="NCBI Taxonomy" id="2496075"/>
    <lineage>
        <taxon>Eukaryota</taxon>
        <taxon>Sar</taxon>
        <taxon>Stramenopiles</taxon>
        <taxon>Oomycota</taxon>
        <taxon>Peronosporomycetes</taxon>
        <taxon>Peronosporales</taxon>
        <taxon>Peronosporaceae</taxon>
        <taxon>Phytophthora</taxon>
    </lineage>
</organism>